<dbReference type="Pfam" id="PF00440">
    <property type="entry name" value="TetR_N"/>
    <property type="match status" value="1"/>
</dbReference>
<evidence type="ECO:0000313" key="5">
    <source>
        <dbReference type="Proteomes" id="UP001500305"/>
    </source>
</evidence>
<keyword evidence="1 2" id="KW-0238">DNA-binding</keyword>
<accession>A0ABN3DC69</accession>
<dbReference type="PRINTS" id="PR00455">
    <property type="entry name" value="HTHTETR"/>
</dbReference>
<evidence type="ECO:0000313" key="4">
    <source>
        <dbReference type="EMBL" id="GAA2227135.1"/>
    </source>
</evidence>
<feature type="DNA-binding region" description="H-T-H motif" evidence="2">
    <location>
        <begin position="37"/>
        <end position="56"/>
    </location>
</feature>
<dbReference type="InterPro" id="IPR036271">
    <property type="entry name" value="Tet_transcr_reg_TetR-rel_C_sf"/>
</dbReference>
<gene>
    <name evidence="4" type="ORF">GCM10010430_03110</name>
</gene>
<dbReference type="SUPFAM" id="SSF46689">
    <property type="entry name" value="Homeodomain-like"/>
    <property type="match status" value="1"/>
</dbReference>
<name>A0ABN3DC69_9ACTN</name>
<dbReference type="PANTHER" id="PTHR30055">
    <property type="entry name" value="HTH-TYPE TRANSCRIPTIONAL REGULATOR RUTR"/>
    <property type="match status" value="1"/>
</dbReference>
<keyword evidence="5" id="KW-1185">Reference proteome</keyword>
<comment type="caution">
    <text evidence="4">The sequence shown here is derived from an EMBL/GenBank/DDBJ whole genome shotgun (WGS) entry which is preliminary data.</text>
</comment>
<organism evidence="4 5">
    <name type="scientific">Kitasatospora cystarginea</name>
    <dbReference type="NCBI Taxonomy" id="58350"/>
    <lineage>
        <taxon>Bacteria</taxon>
        <taxon>Bacillati</taxon>
        <taxon>Actinomycetota</taxon>
        <taxon>Actinomycetes</taxon>
        <taxon>Kitasatosporales</taxon>
        <taxon>Streptomycetaceae</taxon>
        <taxon>Kitasatospora</taxon>
    </lineage>
</organism>
<dbReference type="InterPro" id="IPR009057">
    <property type="entry name" value="Homeodomain-like_sf"/>
</dbReference>
<dbReference type="EMBL" id="BAAATR010000001">
    <property type="protein sequence ID" value="GAA2227135.1"/>
    <property type="molecule type" value="Genomic_DNA"/>
</dbReference>
<reference evidence="4 5" key="1">
    <citation type="journal article" date="2019" name="Int. J. Syst. Evol. Microbiol.">
        <title>The Global Catalogue of Microorganisms (GCM) 10K type strain sequencing project: providing services to taxonomists for standard genome sequencing and annotation.</title>
        <authorList>
            <consortium name="The Broad Institute Genomics Platform"/>
            <consortium name="The Broad Institute Genome Sequencing Center for Infectious Disease"/>
            <person name="Wu L."/>
            <person name="Ma J."/>
        </authorList>
    </citation>
    <scope>NUCLEOTIDE SEQUENCE [LARGE SCALE GENOMIC DNA]</scope>
    <source>
        <strain evidence="4 5">JCM 7356</strain>
    </source>
</reference>
<dbReference type="PROSITE" id="PS50977">
    <property type="entry name" value="HTH_TETR_2"/>
    <property type="match status" value="1"/>
</dbReference>
<dbReference type="RefSeq" id="WP_344634310.1">
    <property type="nucleotide sequence ID" value="NZ_BAAATR010000001.1"/>
</dbReference>
<dbReference type="PROSITE" id="PS01081">
    <property type="entry name" value="HTH_TETR_1"/>
    <property type="match status" value="1"/>
</dbReference>
<feature type="domain" description="HTH tetR-type" evidence="3">
    <location>
        <begin position="14"/>
        <end position="74"/>
    </location>
</feature>
<dbReference type="SUPFAM" id="SSF48498">
    <property type="entry name" value="Tetracyclin repressor-like, C-terminal domain"/>
    <property type="match status" value="1"/>
</dbReference>
<dbReference type="InterPro" id="IPR050109">
    <property type="entry name" value="HTH-type_TetR-like_transc_reg"/>
</dbReference>
<dbReference type="PANTHER" id="PTHR30055:SF226">
    <property type="entry name" value="HTH-TYPE TRANSCRIPTIONAL REGULATOR PKSA"/>
    <property type="match status" value="1"/>
</dbReference>
<sequence>MAYRRTPAVQARLDAQREAVLQAAVELLAEHGYGGCSVAAVARRAKIATGSVYQHFGGKAELSVVLFRTVVEREVAAVGEAVADAADRGEGPHGRVAAVVRTFAARALKAPRLAYALLVEPADPVVDAERLVFRRAFRDLFAEQIRAAIATGQLPHQDAELTAAALVGAVGEALVGPLAAGSDPDDVIPALVSFAQRALGAEQGDKATRSS</sequence>
<evidence type="ECO:0000256" key="1">
    <source>
        <dbReference type="ARBA" id="ARBA00023125"/>
    </source>
</evidence>
<dbReference type="Proteomes" id="UP001500305">
    <property type="component" value="Unassembled WGS sequence"/>
</dbReference>
<dbReference type="InterPro" id="IPR023772">
    <property type="entry name" value="DNA-bd_HTH_TetR-type_CS"/>
</dbReference>
<evidence type="ECO:0000256" key="2">
    <source>
        <dbReference type="PROSITE-ProRule" id="PRU00335"/>
    </source>
</evidence>
<evidence type="ECO:0000259" key="3">
    <source>
        <dbReference type="PROSITE" id="PS50977"/>
    </source>
</evidence>
<protein>
    <submittedName>
        <fullName evidence="4">TetR/AcrR family transcriptional regulator</fullName>
    </submittedName>
</protein>
<proteinExistence type="predicted"/>
<dbReference type="InterPro" id="IPR001647">
    <property type="entry name" value="HTH_TetR"/>
</dbReference>
<dbReference type="Gene3D" id="1.10.357.10">
    <property type="entry name" value="Tetracycline Repressor, domain 2"/>
    <property type="match status" value="1"/>
</dbReference>